<evidence type="ECO:0000313" key="1">
    <source>
        <dbReference type="EMBL" id="KAK1863129.1"/>
    </source>
</evidence>
<dbReference type="Proteomes" id="UP000798662">
    <property type="component" value="Chromosome 2"/>
</dbReference>
<sequence>MPHREGGSLLPPPPSRAGAASREATDAALALSSLRPGPRGGGGGEREEGPRRSPQRLAPRPPPQPMQAPPLAYTPRGAGGEGEDALATMSPSDSRGSSDTDPNLATDPCTTNGGEEDGSGGGGGGDASPAGGGVAAAGTDHHPPSSTAVDKAGSRASGGTSGGVGAGGGGGVVGGGGGGGRWKPTESQRRLLSATFAQNPYPDVTTKNLLAEQLGVNRPRVSKWFQHRRESATRAGCFQGVEQRARRTPTELLVLNETFEKNPYPSHEELDAVSSRLNLSVKQIKLWMKHRRSTLCRRGEISFLRNRTAKHSLRAEDVAALRGARIMTTTPTAEQLRALAAHLQVDTPLVAAWFERQSLDSVCESSPSQAAPLDTPVPPQLEVPANDIAVAAASGARTTAPAAEASAGGTVGVGVGDAAASGSLASSQARWRSGAGVSHKRTDRSCSPSETSSFNRQSVPAVRTPRTGSAVPTPRAPAAAASIGRKATGMPSQPKRQRTSLGLSQAGEGVRGGAIGPVAAAAAAAIAPRDGAEDGVKAGADPLRVGASVTPDLREPWARSGDPRVAPAMFTSPNLGESLGTMETLPTMTPPLMQQSFYPPGFYSPIPVSREGVNTATPSYWANVSGGRRQHPLPQEVSMTSPLLRQPEVVMRSETGRSFQSPMPSPAMVGPTGYAATPAAAAAAVAEAPELFPGVNPATGMTAHQAMYYSFPHTFHPMYPSQMMQYSMSRLSGGAPMALHAMPFPAMQAGHGAKGQSHSAQDVHGGGGSTAAGHPSGLAAGTAAAGAAASAAASSHAARAPGYGPPPLAPGSYGGHPPQIGGTPASAPQGGSAGAQMAPTVTMGGTLAQA</sequence>
<accession>A0ACC3BYY0</accession>
<name>A0ACC3BYY0_PYRYE</name>
<evidence type="ECO:0000313" key="2">
    <source>
        <dbReference type="Proteomes" id="UP000798662"/>
    </source>
</evidence>
<gene>
    <name evidence="1" type="ORF">I4F81_005691</name>
</gene>
<keyword evidence="2" id="KW-1185">Reference proteome</keyword>
<organism evidence="1 2">
    <name type="scientific">Pyropia yezoensis</name>
    <name type="common">Susabi-nori</name>
    <name type="synonym">Porphyra yezoensis</name>
    <dbReference type="NCBI Taxonomy" id="2788"/>
    <lineage>
        <taxon>Eukaryota</taxon>
        <taxon>Rhodophyta</taxon>
        <taxon>Bangiophyceae</taxon>
        <taxon>Bangiales</taxon>
        <taxon>Bangiaceae</taxon>
        <taxon>Pyropia</taxon>
    </lineage>
</organism>
<comment type="caution">
    <text evidence="1">The sequence shown here is derived from an EMBL/GenBank/DDBJ whole genome shotgun (WGS) entry which is preliminary data.</text>
</comment>
<reference evidence="1" key="1">
    <citation type="submission" date="2019-11" db="EMBL/GenBank/DDBJ databases">
        <title>Nori genome reveals adaptations in red seaweeds to the harsh intertidal environment.</title>
        <authorList>
            <person name="Wang D."/>
            <person name="Mao Y."/>
        </authorList>
    </citation>
    <scope>NUCLEOTIDE SEQUENCE</scope>
    <source>
        <tissue evidence="1">Gametophyte</tissue>
    </source>
</reference>
<dbReference type="EMBL" id="CM020619">
    <property type="protein sequence ID" value="KAK1863129.1"/>
    <property type="molecule type" value="Genomic_DNA"/>
</dbReference>
<protein>
    <submittedName>
        <fullName evidence="1">Uncharacterized protein</fullName>
    </submittedName>
</protein>
<proteinExistence type="predicted"/>